<dbReference type="AlphaFoldDB" id="D7FIW8"/>
<dbReference type="Proteomes" id="UP000002630">
    <property type="component" value="Linkage Group LG34"/>
</dbReference>
<name>D7FIW8_ECTSI</name>
<keyword evidence="2" id="KW-1185">Reference proteome</keyword>
<proteinExistence type="predicted"/>
<reference evidence="1 2" key="1">
    <citation type="journal article" date="2010" name="Nature">
        <title>The Ectocarpus genome and the independent evolution of multicellularity in brown algae.</title>
        <authorList>
            <person name="Cock J.M."/>
            <person name="Sterck L."/>
            <person name="Rouze P."/>
            <person name="Scornet D."/>
            <person name="Allen A.E."/>
            <person name="Amoutzias G."/>
            <person name="Anthouard V."/>
            <person name="Artiguenave F."/>
            <person name="Aury J.M."/>
            <person name="Badger J.H."/>
            <person name="Beszteri B."/>
            <person name="Billiau K."/>
            <person name="Bonnet E."/>
            <person name="Bothwell J.H."/>
            <person name="Bowler C."/>
            <person name="Boyen C."/>
            <person name="Brownlee C."/>
            <person name="Carrano C.J."/>
            <person name="Charrier B."/>
            <person name="Cho G.Y."/>
            <person name="Coelho S.M."/>
            <person name="Collen J."/>
            <person name="Corre E."/>
            <person name="Da Silva C."/>
            <person name="Delage L."/>
            <person name="Delaroque N."/>
            <person name="Dittami S.M."/>
            <person name="Doulbeau S."/>
            <person name="Elias M."/>
            <person name="Farnham G."/>
            <person name="Gachon C.M."/>
            <person name="Gschloessl B."/>
            <person name="Heesch S."/>
            <person name="Jabbari K."/>
            <person name="Jubin C."/>
            <person name="Kawai H."/>
            <person name="Kimura K."/>
            <person name="Kloareg B."/>
            <person name="Kupper F.C."/>
            <person name="Lang D."/>
            <person name="Le Bail A."/>
            <person name="Leblanc C."/>
            <person name="Lerouge P."/>
            <person name="Lohr M."/>
            <person name="Lopez P.J."/>
            <person name="Martens C."/>
            <person name="Maumus F."/>
            <person name="Michel G."/>
            <person name="Miranda-Saavedra D."/>
            <person name="Morales J."/>
            <person name="Moreau H."/>
            <person name="Motomura T."/>
            <person name="Nagasato C."/>
            <person name="Napoli C.A."/>
            <person name="Nelson D.R."/>
            <person name="Nyvall-Collen P."/>
            <person name="Peters A.F."/>
            <person name="Pommier C."/>
            <person name="Potin P."/>
            <person name="Poulain J."/>
            <person name="Quesneville H."/>
            <person name="Read B."/>
            <person name="Rensing S.A."/>
            <person name="Ritter A."/>
            <person name="Rousvoal S."/>
            <person name="Samanta M."/>
            <person name="Samson G."/>
            <person name="Schroeder D.C."/>
            <person name="Segurens B."/>
            <person name="Strittmatter M."/>
            <person name="Tonon T."/>
            <person name="Tregear J.W."/>
            <person name="Valentin K."/>
            <person name="von Dassow P."/>
            <person name="Yamagishi T."/>
            <person name="Van de Peer Y."/>
            <person name="Wincker P."/>
        </authorList>
    </citation>
    <scope>NUCLEOTIDE SEQUENCE [LARGE SCALE GENOMIC DNA]</scope>
    <source>
        <strain evidence="2">Ec32 / CCAP1310/4</strain>
    </source>
</reference>
<gene>
    <name evidence="1" type="ORF">Esi_0124_0015</name>
</gene>
<sequence>MLVVCHDLTFTFSCPPSFNSVISLNLLDNLKRLCCTFTFVQSSDFEVWSVLS</sequence>
<dbReference type="EMBL" id="FN647898">
    <property type="protein sequence ID" value="CBJ28916.1"/>
    <property type="molecule type" value="Genomic_DNA"/>
</dbReference>
<evidence type="ECO:0000313" key="2">
    <source>
        <dbReference type="Proteomes" id="UP000002630"/>
    </source>
</evidence>
<protein>
    <submittedName>
        <fullName evidence="1">Uncharacterized protein</fullName>
    </submittedName>
</protein>
<dbReference type="InParanoid" id="D7FIW8"/>
<organism evidence="1 2">
    <name type="scientific">Ectocarpus siliculosus</name>
    <name type="common">Brown alga</name>
    <name type="synonym">Conferva siliculosa</name>
    <dbReference type="NCBI Taxonomy" id="2880"/>
    <lineage>
        <taxon>Eukaryota</taxon>
        <taxon>Sar</taxon>
        <taxon>Stramenopiles</taxon>
        <taxon>Ochrophyta</taxon>
        <taxon>PX clade</taxon>
        <taxon>Phaeophyceae</taxon>
        <taxon>Ectocarpales</taxon>
        <taxon>Ectocarpaceae</taxon>
        <taxon>Ectocarpus</taxon>
    </lineage>
</organism>
<accession>D7FIW8</accession>
<dbReference type="EMBL" id="FN649759">
    <property type="protein sequence ID" value="CBJ28916.1"/>
    <property type="molecule type" value="Genomic_DNA"/>
</dbReference>
<evidence type="ECO:0000313" key="1">
    <source>
        <dbReference type="EMBL" id="CBJ28916.1"/>
    </source>
</evidence>